<dbReference type="RefSeq" id="WP_259092388.1">
    <property type="nucleotide sequence ID" value="NZ_CP130454.1"/>
</dbReference>
<name>A0ABT2EIQ1_9BACT</name>
<dbReference type="SMART" id="SM00028">
    <property type="entry name" value="TPR"/>
    <property type="match status" value="5"/>
</dbReference>
<dbReference type="InterPro" id="IPR019734">
    <property type="entry name" value="TPR_rpt"/>
</dbReference>
<protein>
    <submittedName>
        <fullName evidence="4">Tfp pilus assembly protein PilF</fullName>
    </submittedName>
</protein>
<dbReference type="PANTHER" id="PTHR12558:SF13">
    <property type="entry name" value="CELL DIVISION CYCLE PROTEIN 27 HOMOLOG"/>
    <property type="match status" value="1"/>
</dbReference>
<dbReference type="Gene3D" id="1.25.40.10">
    <property type="entry name" value="Tetratricopeptide repeat domain"/>
    <property type="match status" value="3"/>
</dbReference>
<reference evidence="4 5" key="1">
    <citation type="submission" date="2022-08" db="EMBL/GenBank/DDBJ databases">
        <title>Bacterial and archaeal communities from various locations to study Microbial Dark Matter (Phase II).</title>
        <authorList>
            <person name="Stepanauskas R."/>
        </authorList>
    </citation>
    <scope>NUCLEOTIDE SEQUENCE [LARGE SCALE GENOMIC DNA]</scope>
    <source>
        <strain evidence="4 5">PD1</strain>
    </source>
</reference>
<feature type="transmembrane region" description="Helical" evidence="3">
    <location>
        <begin position="12"/>
        <end position="32"/>
    </location>
</feature>
<feature type="repeat" description="TPR" evidence="1">
    <location>
        <begin position="128"/>
        <end position="161"/>
    </location>
</feature>
<dbReference type="Proteomes" id="UP001204798">
    <property type="component" value="Unassembled WGS sequence"/>
</dbReference>
<dbReference type="EMBL" id="JANUCP010000001">
    <property type="protein sequence ID" value="MCS3917823.1"/>
    <property type="molecule type" value="Genomic_DNA"/>
</dbReference>
<evidence type="ECO:0000256" key="3">
    <source>
        <dbReference type="SAM" id="Phobius"/>
    </source>
</evidence>
<feature type="repeat" description="TPR" evidence="1">
    <location>
        <begin position="231"/>
        <end position="264"/>
    </location>
</feature>
<dbReference type="SUPFAM" id="SSF48452">
    <property type="entry name" value="TPR-like"/>
    <property type="match status" value="1"/>
</dbReference>
<feature type="region of interest" description="Disordered" evidence="2">
    <location>
        <begin position="266"/>
        <end position="290"/>
    </location>
</feature>
<keyword evidence="1" id="KW-0802">TPR repeat</keyword>
<keyword evidence="3" id="KW-0812">Transmembrane</keyword>
<organism evidence="4 5">
    <name type="scientific">Candidatus Fervidibacter sacchari</name>
    <dbReference type="NCBI Taxonomy" id="1448929"/>
    <lineage>
        <taxon>Bacteria</taxon>
        <taxon>Candidatus Fervidibacterota</taxon>
        <taxon>Candidatus Fervidibacter</taxon>
    </lineage>
</organism>
<comment type="caution">
    <text evidence="4">The sequence shown here is derived from an EMBL/GenBank/DDBJ whole genome shotgun (WGS) entry which is preliminary data.</text>
</comment>
<evidence type="ECO:0000313" key="5">
    <source>
        <dbReference type="Proteomes" id="UP001204798"/>
    </source>
</evidence>
<dbReference type="InterPro" id="IPR011990">
    <property type="entry name" value="TPR-like_helical_dom_sf"/>
</dbReference>
<evidence type="ECO:0000256" key="1">
    <source>
        <dbReference type="PROSITE-ProRule" id="PRU00339"/>
    </source>
</evidence>
<evidence type="ECO:0000313" key="4">
    <source>
        <dbReference type="EMBL" id="MCS3917823.1"/>
    </source>
</evidence>
<feature type="repeat" description="TPR" evidence="1">
    <location>
        <begin position="197"/>
        <end position="230"/>
    </location>
</feature>
<evidence type="ECO:0000256" key="2">
    <source>
        <dbReference type="SAM" id="MobiDB-lite"/>
    </source>
</evidence>
<dbReference type="PROSITE" id="PS50293">
    <property type="entry name" value="TPR_REGION"/>
    <property type="match status" value="2"/>
</dbReference>
<dbReference type="PROSITE" id="PS50005">
    <property type="entry name" value="TPR"/>
    <property type="match status" value="3"/>
</dbReference>
<dbReference type="Pfam" id="PF14559">
    <property type="entry name" value="TPR_19"/>
    <property type="match status" value="3"/>
</dbReference>
<accession>A0ABT2EIQ1</accession>
<feature type="compositionally biased region" description="Basic and acidic residues" evidence="2">
    <location>
        <begin position="281"/>
        <end position="290"/>
    </location>
</feature>
<gene>
    <name evidence="4" type="ORF">M2350_000220</name>
</gene>
<proteinExistence type="predicted"/>
<dbReference type="PANTHER" id="PTHR12558">
    <property type="entry name" value="CELL DIVISION CYCLE 16,23,27"/>
    <property type="match status" value="1"/>
</dbReference>
<keyword evidence="3" id="KW-0472">Membrane</keyword>
<keyword evidence="5" id="KW-1185">Reference proteome</keyword>
<keyword evidence="3" id="KW-1133">Transmembrane helix</keyword>
<sequence length="290" mass="34247">MDWQRQTQRRHLASYIVCGVVIALLILATWWVHFANKPSQQWWQEVKQQLSPNQIAQRLKATRYLQDAQKAISRGDWDGAERLLRQAVKVDSQNREAWQLLVMVLVRQNRWDEAENLAAKIQDRKAKADALLVLADIAYMQRNWDKAKQIYQQVIKLDPDNATALNNYGYMLAELGEQLDEAEKMIRKALKIRPNEPAFWDSLGWVYFQRGNYNEALKWVEKAVKAQPRDAELRYHLGMIYWKLGDREKALRELREALKIDPRHPEANEALEQLEQEEIEREMKGERIQT</sequence>